<organism evidence="1 2">
    <name type="scientific">Halanaerobium polyolivorans</name>
    <dbReference type="NCBI Taxonomy" id="2886943"/>
    <lineage>
        <taxon>Bacteria</taxon>
        <taxon>Bacillati</taxon>
        <taxon>Bacillota</taxon>
        <taxon>Clostridia</taxon>
        <taxon>Halanaerobiales</taxon>
        <taxon>Halanaerobiaceae</taxon>
        <taxon>Halanaerobium</taxon>
    </lineage>
</organism>
<dbReference type="EMBL" id="JAJFAT010000001">
    <property type="protein sequence ID" value="MCC3143729.1"/>
    <property type="molecule type" value="Genomic_DNA"/>
</dbReference>
<comment type="caution">
    <text evidence="1">The sequence shown here is derived from an EMBL/GenBank/DDBJ whole genome shotgun (WGS) entry which is preliminary data.</text>
</comment>
<dbReference type="AlphaFoldDB" id="A0AAW4WWS0"/>
<proteinExistence type="predicted"/>
<keyword evidence="2" id="KW-1185">Reference proteome</keyword>
<dbReference type="RefSeq" id="WP_229342880.1">
    <property type="nucleotide sequence ID" value="NZ_JAJFAT010000001.1"/>
</dbReference>
<protein>
    <submittedName>
        <fullName evidence="1">Uncharacterized protein</fullName>
    </submittedName>
</protein>
<gene>
    <name evidence="1" type="ORF">LJ207_00115</name>
</gene>
<evidence type="ECO:0000313" key="2">
    <source>
        <dbReference type="Proteomes" id="UP001199296"/>
    </source>
</evidence>
<dbReference type="Proteomes" id="UP001199296">
    <property type="component" value="Unassembled WGS sequence"/>
</dbReference>
<evidence type="ECO:0000313" key="1">
    <source>
        <dbReference type="EMBL" id="MCC3143729.1"/>
    </source>
</evidence>
<name>A0AAW4WWS0_9FIRM</name>
<sequence length="138" mass="15923">MSRKVIILIFLSFVLIVLLPFSVLAEENEEDLYSGKEFRNPFVESPVLEAEREEEERPAEPVLTFADIRRELPFNLDGIISSGTDRIALIDIGDRVELVRGYYSKDGYELLSIERDSVIVRNRGFRFRLKIGGEVDER</sequence>
<accession>A0AAW4WWS0</accession>
<reference evidence="1 2" key="1">
    <citation type="submission" date="2021-10" db="EMBL/GenBank/DDBJ databases">
        <authorList>
            <person name="Grouzdev D.S."/>
            <person name="Pantiukh K.S."/>
            <person name="Krutkina M.S."/>
        </authorList>
    </citation>
    <scope>NUCLEOTIDE SEQUENCE [LARGE SCALE GENOMIC DNA]</scope>
    <source>
        <strain evidence="1 2">Z-7514</strain>
    </source>
</reference>